<dbReference type="EMBL" id="JBHULI010000024">
    <property type="protein sequence ID" value="MFD2532684.1"/>
    <property type="molecule type" value="Genomic_DNA"/>
</dbReference>
<evidence type="ECO:0008006" key="3">
    <source>
        <dbReference type="Google" id="ProtNLM"/>
    </source>
</evidence>
<reference evidence="2" key="1">
    <citation type="journal article" date="2019" name="Int. J. Syst. Evol. Microbiol.">
        <title>The Global Catalogue of Microorganisms (GCM) 10K type strain sequencing project: providing services to taxonomists for standard genome sequencing and annotation.</title>
        <authorList>
            <consortium name="The Broad Institute Genomics Platform"/>
            <consortium name="The Broad Institute Genome Sequencing Center for Infectious Disease"/>
            <person name="Wu L."/>
            <person name="Ma J."/>
        </authorList>
    </citation>
    <scope>NUCLEOTIDE SEQUENCE [LARGE SCALE GENOMIC DNA]</scope>
    <source>
        <strain evidence="2">KCTC 52042</strain>
    </source>
</reference>
<evidence type="ECO:0000313" key="2">
    <source>
        <dbReference type="Proteomes" id="UP001597460"/>
    </source>
</evidence>
<gene>
    <name evidence="1" type="ORF">ACFSVN_09530</name>
</gene>
<dbReference type="Proteomes" id="UP001597460">
    <property type="component" value="Unassembled WGS sequence"/>
</dbReference>
<name>A0ABW5JM83_9BACT</name>
<comment type="caution">
    <text evidence="1">The sequence shown here is derived from an EMBL/GenBank/DDBJ whole genome shotgun (WGS) entry which is preliminary data.</text>
</comment>
<organism evidence="1 2">
    <name type="scientific">Gracilimonas halophila</name>
    <dbReference type="NCBI Taxonomy" id="1834464"/>
    <lineage>
        <taxon>Bacteria</taxon>
        <taxon>Pseudomonadati</taxon>
        <taxon>Balneolota</taxon>
        <taxon>Balneolia</taxon>
        <taxon>Balneolales</taxon>
        <taxon>Balneolaceae</taxon>
        <taxon>Gracilimonas</taxon>
    </lineage>
</organism>
<protein>
    <recommendedName>
        <fullName evidence="3">AsmA-like C-terminal region</fullName>
    </recommendedName>
</protein>
<keyword evidence="2" id="KW-1185">Reference proteome</keyword>
<proteinExistence type="predicted"/>
<sequence>MKKVIKVLSIILAATLIIAVAAAFIIPIYLNEPLKEAFIEEFNQQTEQNYQLDFADIHVSLFRRAISVDSISVLPDSTSPHVQQISASSISVNGIRIWSLFSGSFPDFKAITVNEPHVEILERDLSSTLFSGNESDEALEDLDTFNLYINNGSGTIRTSDGNELFSISDISLEAEDVDINKLLDGSELLFMDHLLIQGAGIKWNVEKEFYDLTIANFNFDKQAESFSIANMALTPLLTKYEFSEAKGFQLDRINLEILALSLSGMNLNSLADEHINVEELSIDKPWMEVFRNKQIDRKEGLNVKPLLNELANSVDFSIGVNETIISEATIIYEEHKGPSDSSAAISFNDLDATISNIRSASHPSFLEDTLTLHVETLFMDTALLTVDVSYPVFNDADFHTVKANLDSFDPKVAGNMLERSGFVRVEEGLVESLEAEFELNSQSSSGEALILYRDLRISFLDEDSGEQGFGEKFKDLIANTFSIKSDNIEPDPSIGDIDFEREVEKSLFAYWWKSLLSGIQDTIK</sequence>
<accession>A0ABW5JM83</accession>
<dbReference type="RefSeq" id="WP_390301546.1">
    <property type="nucleotide sequence ID" value="NZ_JBHULI010000024.1"/>
</dbReference>
<evidence type="ECO:0000313" key="1">
    <source>
        <dbReference type="EMBL" id="MFD2532684.1"/>
    </source>
</evidence>